<dbReference type="Proteomes" id="UP000053989">
    <property type="component" value="Unassembled WGS sequence"/>
</dbReference>
<evidence type="ECO:0000256" key="1">
    <source>
        <dbReference type="SAM" id="MobiDB-lite"/>
    </source>
</evidence>
<dbReference type="InParanoid" id="A0A0C3DTB2"/>
<dbReference type="EMBL" id="KN822031">
    <property type="protein sequence ID" value="KIM63865.1"/>
    <property type="molecule type" value="Genomic_DNA"/>
</dbReference>
<feature type="compositionally biased region" description="Basic and acidic residues" evidence="1">
    <location>
        <begin position="92"/>
        <end position="108"/>
    </location>
</feature>
<sequence length="168" mass="18266">MPFPVMGERARRKKTGDRVGGRDASDTTASEHRAKGQSHPDHTHDLSTLRAGCFPRSVWCISVSPGTFPTALTRKLSGWLSVCVAAKTIPRSTHEEKKKHGGLRDIRPSPENADEAPNLYDDGDEDMASAPAAPDSNETPRRPPKSVPFISLHRPPPGEFAPSDSTLH</sequence>
<organism evidence="2 3">
    <name type="scientific">Scleroderma citrinum Foug A</name>
    <dbReference type="NCBI Taxonomy" id="1036808"/>
    <lineage>
        <taxon>Eukaryota</taxon>
        <taxon>Fungi</taxon>
        <taxon>Dikarya</taxon>
        <taxon>Basidiomycota</taxon>
        <taxon>Agaricomycotina</taxon>
        <taxon>Agaricomycetes</taxon>
        <taxon>Agaricomycetidae</taxon>
        <taxon>Boletales</taxon>
        <taxon>Sclerodermatineae</taxon>
        <taxon>Sclerodermataceae</taxon>
        <taxon>Scleroderma</taxon>
    </lineage>
</organism>
<reference evidence="3" key="2">
    <citation type="submission" date="2015-01" db="EMBL/GenBank/DDBJ databases">
        <title>Evolutionary Origins and Diversification of the Mycorrhizal Mutualists.</title>
        <authorList>
            <consortium name="DOE Joint Genome Institute"/>
            <consortium name="Mycorrhizal Genomics Consortium"/>
            <person name="Kohler A."/>
            <person name="Kuo A."/>
            <person name="Nagy L.G."/>
            <person name="Floudas D."/>
            <person name="Copeland A."/>
            <person name="Barry K.W."/>
            <person name="Cichocki N."/>
            <person name="Veneault-Fourrey C."/>
            <person name="LaButti K."/>
            <person name="Lindquist E.A."/>
            <person name="Lipzen A."/>
            <person name="Lundell T."/>
            <person name="Morin E."/>
            <person name="Murat C."/>
            <person name="Riley R."/>
            <person name="Ohm R."/>
            <person name="Sun H."/>
            <person name="Tunlid A."/>
            <person name="Henrissat B."/>
            <person name="Grigoriev I.V."/>
            <person name="Hibbett D.S."/>
            <person name="Martin F."/>
        </authorList>
    </citation>
    <scope>NUCLEOTIDE SEQUENCE [LARGE SCALE GENOMIC DNA]</scope>
    <source>
        <strain evidence="3">Foug A</strain>
    </source>
</reference>
<dbReference type="HOGENOM" id="CLU_1587474_0_0_1"/>
<evidence type="ECO:0000313" key="2">
    <source>
        <dbReference type="EMBL" id="KIM63865.1"/>
    </source>
</evidence>
<feature type="region of interest" description="Disordered" evidence="1">
    <location>
        <begin position="1"/>
        <end position="44"/>
    </location>
</feature>
<dbReference type="AlphaFoldDB" id="A0A0C3DTB2"/>
<name>A0A0C3DTB2_9AGAM</name>
<reference evidence="2 3" key="1">
    <citation type="submission" date="2014-04" db="EMBL/GenBank/DDBJ databases">
        <authorList>
            <consortium name="DOE Joint Genome Institute"/>
            <person name="Kuo A."/>
            <person name="Kohler A."/>
            <person name="Nagy L.G."/>
            <person name="Floudas D."/>
            <person name="Copeland A."/>
            <person name="Barry K.W."/>
            <person name="Cichocki N."/>
            <person name="Veneault-Fourrey C."/>
            <person name="LaButti K."/>
            <person name="Lindquist E.A."/>
            <person name="Lipzen A."/>
            <person name="Lundell T."/>
            <person name="Morin E."/>
            <person name="Murat C."/>
            <person name="Sun H."/>
            <person name="Tunlid A."/>
            <person name="Henrissat B."/>
            <person name="Grigoriev I.V."/>
            <person name="Hibbett D.S."/>
            <person name="Martin F."/>
            <person name="Nordberg H.P."/>
            <person name="Cantor M.N."/>
            <person name="Hua S.X."/>
        </authorList>
    </citation>
    <scope>NUCLEOTIDE SEQUENCE [LARGE SCALE GENOMIC DNA]</scope>
    <source>
        <strain evidence="2 3">Foug A</strain>
    </source>
</reference>
<proteinExistence type="predicted"/>
<protein>
    <submittedName>
        <fullName evidence="2">Uncharacterized protein</fullName>
    </submittedName>
</protein>
<keyword evidence="3" id="KW-1185">Reference proteome</keyword>
<accession>A0A0C3DTB2</accession>
<feature type="region of interest" description="Disordered" evidence="1">
    <location>
        <begin position="90"/>
        <end position="168"/>
    </location>
</feature>
<evidence type="ECO:0000313" key="3">
    <source>
        <dbReference type="Proteomes" id="UP000053989"/>
    </source>
</evidence>
<feature type="compositionally biased region" description="Basic and acidic residues" evidence="1">
    <location>
        <begin position="16"/>
        <end position="44"/>
    </location>
</feature>
<gene>
    <name evidence="2" type="ORF">SCLCIDRAFT_670157</name>
</gene>